<accession>A0ACD3B1L0</accession>
<reference evidence="1 2" key="1">
    <citation type="journal article" date="2019" name="Nat. Ecol. Evol.">
        <title>Megaphylogeny resolves global patterns of mushroom evolution.</title>
        <authorList>
            <person name="Varga T."/>
            <person name="Krizsan K."/>
            <person name="Foldi C."/>
            <person name="Dima B."/>
            <person name="Sanchez-Garcia M."/>
            <person name="Sanchez-Ramirez S."/>
            <person name="Szollosi G.J."/>
            <person name="Szarkandi J.G."/>
            <person name="Papp V."/>
            <person name="Albert L."/>
            <person name="Andreopoulos W."/>
            <person name="Angelini C."/>
            <person name="Antonin V."/>
            <person name="Barry K.W."/>
            <person name="Bougher N.L."/>
            <person name="Buchanan P."/>
            <person name="Buyck B."/>
            <person name="Bense V."/>
            <person name="Catcheside P."/>
            <person name="Chovatia M."/>
            <person name="Cooper J."/>
            <person name="Damon W."/>
            <person name="Desjardin D."/>
            <person name="Finy P."/>
            <person name="Geml J."/>
            <person name="Haridas S."/>
            <person name="Hughes K."/>
            <person name="Justo A."/>
            <person name="Karasinski D."/>
            <person name="Kautmanova I."/>
            <person name="Kiss B."/>
            <person name="Kocsube S."/>
            <person name="Kotiranta H."/>
            <person name="LaButti K.M."/>
            <person name="Lechner B.E."/>
            <person name="Liimatainen K."/>
            <person name="Lipzen A."/>
            <person name="Lukacs Z."/>
            <person name="Mihaltcheva S."/>
            <person name="Morgado L.N."/>
            <person name="Niskanen T."/>
            <person name="Noordeloos M.E."/>
            <person name="Ohm R.A."/>
            <person name="Ortiz-Santana B."/>
            <person name="Ovrebo C."/>
            <person name="Racz N."/>
            <person name="Riley R."/>
            <person name="Savchenko A."/>
            <person name="Shiryaev A."/>
            <person name="Soop K."/>
            <person name="Spirin V."/>
            <person name="Szebenyi C."/>
            <person name="Tomsovsky M."/>
            <person name="Tulloss R.E."/>
            <person name="Uehling J."/>
            <person name="Grigoriev I.V."/>
            <person name="Vagvolgyi C."/>
            <person name="Papp T."/>
            <person name="Martin F.M."/>
            <person name="Miettinen O."/>
            <person name="Hibbett D.S."/>
            <person name="Nagy L.G."/>
        </authorList>
    </citation>
    <scope>NUCLEOTIDE SEQUENCE [LARGE SCALE GENOMIC DNA]</scope>
    <source>
        <strain evidence="1 2">NL-1719</strain>
    </source>
</reference>
<keyword evidence="2" id="KW-1185">Reference proteome</keyword>
<proteinExistence type="predicted"/>
<evidence type="ECO:0000313" key="1">
    <source>
        <dbReference type="EMBL" id="TFK71980.1"/>
    </source>
</evidence>
<evidence type="ECO:0000313" key="2">
    <source>
        <dbReference type="Proteomes" id="UP000308600"/>
    </source>
</evidence>
<sequence length="404" mass="43560">MSQPTASPVAKAPSSPSTQSPVKGRLKKQQAQGFSLSSFLIALSAVVCLAGVTILPSITKVSSPGLPSIFGTISTIFDGYKSDLVGTQSGETQKTGSSPSSAVVTLPAYNPSYEIPTAVFVGGTSGIGLAMAESFAQQTNGSSRIIIVGRNRIAAEGLFARIPSPSTDAPKHEFIECDATLMKNVHVASAHILKTVPKINFLVLTPGVMTMNPRDETEEGIDRKLALHYYARWAFIHGLLPALRKAGEAGEDAKVLSVLGAGRGSDIELDNLGLKADFKVIKAAMQTATYTDLMMEEFSQRNPGISFLHSSPGLVRTNLIRSSDYWMLQMTYPALELMFWPFAISSGQCAEYMWGAIHRSTSGRAWRIGSKGEDIGMLNYRGNEEERKLVWEHTVAEVKPSTIL</sequence>
<dbReference type="Proteomes" id="UP000308600">
    <property type="component" value="Unassembled WGS sequence"/>
</dbReference>
<protein>
    <submittedName>
        <fullName evidence="1">NAD(P)-binding protein</fullName>
    </submittedName>
</protein>
<dbReference type="EMBL" id="ML208291">
    <property type="protein sequence ID" value="TFK71980.1"/>
    <property type="molecule type" value="Genomic_DNA"/>
</dbReference>
<name>A0ACD3B1L0_9AGAR</name>
<organism evidence="1 2">
    <name type="scientific">Pluteus cervinus</name>
    <dbReference type="NCBI Taxonomy" id="181527"/>
    <lineage>
        <taxon>Eukaryota</taxon>
        <taxon>Fungi</taxon>
        <taxon>Dikarya</taxon>
        <taxon>Basidiomycota</taxon>
        <taxon>Agaricomycotina</taxon>
        <taxon>Agaricomycetes</taxon>
        <taxon>Agaricomycetidae</taxon>
        <taxon>Agaricales</taxon>
        <taxon>Pluteineae</taxon>
        <taxon>Pluteaceae</taxon>
        <taxon>Pluteus</taxon>
    </lineage>
</organism>
<gene>
    <name evidence="1" type="ORF">BDN72DRAFT_395138</name>
</gene>